<dbReference type="EMBL" id="FXTT01000008">
    <property type="protein sequence ID" value="SMP36954.1"/>
    <property type="molecule type" value="Genomic_DNA"/>
</dbReference>
<dbReference type="Gene3D" id="3.40.50.410">
    <property type="entry name" value="von Willebrand factor, type A domain"/>
    <property type="match status" value="1"/>
</dbReference>
<evidence type="ECO:0000313" key="2">
    <source>
        <dbReference type="Proteomes" id="UP001157914"/>
    </source>
</evidence>
<protein>
    <recommendedName>
        <fullName evidence="3">DUF1194 domain-containing protein</fullName>
    </recommendedName>
</protein>
<accession>A0ABY1PLR6</accession>
<sequence length="265" mass="28544">MAGLFRSPCSPATFSAMLRVFQSPAVRHAEPRRHDARVFRWSLSALAASALLILPGAQANACALALVLAMDSSASVDEAEYTLQMEGLAAALTDPEVVGAIETVGGIYLNAFEWSGRYQQSMQLDWQFIDGAGAAQLAAAQLRRKQRAYNEFPTALGYALGFAAVQMKSAPQRCARQVVDVAGDGVNNAGFGPQNAYKAFDFTNITVNGLVIEEPGRLTVDYYAEEVIRGAGAFVEVANGFDDYERAMKRKLVREIFGSGYAALP</sequence>
<proteinExistence type="predicted"/>
<comment type="caution">
    <text evidence="1">The sequence shown here is derived from an EMBL/GenBank/DDBJ whole genome shotgun (WGS) entry which is preliminary data.</text>
</comment>
<gene>
    <name evidence="1" type="ORF">SAMN06265374_4398</name>
</gene>
<evidence type="ECO:0000313" key="1">
    <source>
        <dbReference type="EMBL" id="SMP36954.1"/>
    </source>
</evidence>
<dbReference type="Pfam" id="PF06707">
    <property type="entry name" value="DUF1194"/>
    <property type="match status" value="1"/>
</dbReference>
<organism evidence="1 2">
    <name type="scientific">Roseibium denhamense</name>
    <dbReference type="NCBI Taxonomy" id="76305"/>
    <lineage>
        <taxon>Bacteria</taxon>
        <taxon>Pseudomonadati</taxon>
        <taxon>Pseudomonadota</taxon>
        <taxon>Alphaproteobacteria</taxon>
        <taxon>Hyphomicrobiales</taxon>
        <taxon>Stappiaceae</taxon>
        <taxon>Roseibium</taxon>
    </lineage>
</organism>
<dbReference type="InterPro" id="IPR010607">
    <property type="entry name" value="DUF1194"/>
</dbReference>
<dbReference type="InterPro" id="IPR036465">
    <property type="entry name" value="vWFA_dom_sf"/>
</dbReference>
<dbReference type="Proteomes" id="UP001157914">
    <property type="component" value="Unassembled WGS sequence"/>
</dbReference>
<dbReference type="SUPFAM" id="SSF53300">
    <property type="entry name" value="vWA-like"/>
    <property type="match status" value="1"/>
</dbReference>
<name>A0ABY1PLR6_9HYPH</name>
<keyword evidence="2" id="KW-1185">Reference proteome</keyword>
<evidence type="ECO:0008006" key="3">
    <source>
        <dbReference type="Google" id="ProtNLM"/>
    </source>
</evidence>
<reference evidence="1 2" key="1">
    <citation type="submission" date="2017-05" db="EMBL/GenBank/DDBJ databases">
        <authorList>
            <person name="Varghese N."/>
            <person name="Submissions S."/>
        </authorList>
    </citation>
    <scope>NUCLEOTIDE SEQUENCE [LARGE SCALE GENOMIC DNA]</scope>
    <source>
        <strain evidence="1 2">DSM 15949</strain>
    </source>
</reference>